<evidence type="ECO:0000313" key="2">
    <source>
        <dbReference type="Proteomes" id="UP000826990"/>
    </source>
</evidence>
<proteinExistence type="predicted"/>
<sequence>MNDGNEKRVMVLMRREQIKLLECFFNKMLKDGIDPRFIGRRISDIYTENKNSKTRKILCNVFSRMNPEELKYLIYYLRYRHHEKHVLFYSNERSSIAKLILEQVDEAGGDFVMYRNTLRDSFTDITAPFEVYSKDFRPY</sequence>
<dbReference type="Proteomes" id="UP000826990">
    <property type="component" value="Chromosome"/>
</dbReference>
<evidence type="ECO:0000313" key="1">
    <source>
        <dbReference type="EMBL" id="QYD28442.1"/>
    </source>
</evidence>
<gene>
    <name evidence="1" type="ORF">KZX48_08685</name>
</gene>
<name>A0AAQ0J9V2_ENTAS</name>
<protein>
    <submittedName>
        <fullName evidence="1">Uncharacterized protein</fullName>
    </submittedName>
</protein>
<dbReference type="EMBL" id="CP080107">
    <property type="protein sequence ID" value="QYD28442.1"/>
    <property type="molecule type" value="Genomic_DNA"/>
</dbReference>
<dbReference type="AlphaFoldDB" id="A0AAQ0J9V2"/>
<organism evidence="1 2">
    <name type="scientific">Enterobacter asburiae</name>
    <dbReference type="NCBI Taxonomy" id="61645"/>
    <lineage>
        <taxon>Bacteria</taxon>
        <taxon>Pseudomonadati</taxon>
        <taxon>Pseudomonadota</taxon>
        <taxon>Gammaproteobacteria</taxon>
        <taxon>Enterobacterales</taxon>
        <taxon>Enterobacteriaceae</taxon>
        <taxon>Enterobacter</taxon>
        <taxon>Enterobacter cloacae complex</taxon>
    </lineage>
</organism>
<dbReference type="RefSeq" id="WP_016243628.1">
    <property type="nucleotide sequence ID" value="NZ_CP080107.1"/>
</dbReference>
<accession>A0AAQ0J9V2</accession>
<reference evidence="1" key="1">
    <citation type="submission" date="2021-07" db="EMBL/GenBank/DDBJ databases">
        <title>Characterization of Emerging Pathogens Carrying KPC-2 Gene in IncP-6 Plasmids Isolated from Urban Sewage in Argentina.</title>
        <authorList>
            <person name="Ghiglione B."/>
            <person name="Haim M.S."/>
            <person name="Dropa M."/>
        </authorList>
    </citation>
    <scope>NUCLEOTIDE SEQUENCE</scope>
    <source>
        <strain evidence="1">WW-19C</strain>
    </source>
</reference>